<feature type="compositionally biased region" description="Gly residues" evidence="1">
    <location>
        <begin position="140"/>
        <end position="149"/>
    </location>
</feature>
<reference evidence="2 3" key="1">
    <citation type="submission" date="2022-11" db="EMBL/GenBank/DDBJ databases">
        <title>Whole genome sequence of Eschrichtius robustus ER-17-0199.</title>
        <authorList>
            <person name="Bruniche-Olsen A."/>
            <person name="Black A.N."/>
            <person name="Fields C.J."/>
            <person name="Walden K."/>
            <person name="Dewoody J.A."/>
        </authorList>
    </citation>
    <scope>NUCLEOTIDE SEQUENCE [LARGE SCALE GENOMIC DNA]</scope>
    <source>
        <strain evidence="2">ER-17-0199</strain>
        <tissue evidence="2">Blubber</tissue>
    </source>
</reference>
<comment type="caution">
    <text evidence="2">The sequence shown here is derived from an EMBL/GenBank/DDBJ whole genome shotgun (WGS) entry which is preliminary data.</text>
</comment>
<dbReference type="AlphaFoldDB" id="A0AB34H9I8"/>
<dbReference type="EMBL" id="JAIQCJ010001647">
    <property type="protein sequence ID" value="KAJ8788097.1"/>
    <property type="molecule type" value="Genomic_DNA"/>
</dbReference>
<name>A0AB34H9I8_ESCRO</name>
<feature type="region of interest" description="Disordered" evidence="1">
    <location>
        <begin position="56"/>
        <end position="169"/>
    </location>
</feature>
<feature type="compositionally biased region" description="Polar residues" evidence="1">
    <location>
        <begin position="160"/>
        <end position="169"/>
    </location>
</feature>
<feature type="compositionally biased region" description="Basic residues" evidence="1">
    <location>
        <begin position="98"/>
        <end position="109"/>
    </location>
</feature>
<protein>
    <submittedName>
        <fullName evidence="2">Uncharacterized protein</fullName>
    </submittedName>
</protein>
<evidence type="ECO:0000313" key="3">
    <source>
        <dbReference type="Proteomes" id="UP001159641"/>
    </source>
</evidence>
<proteinExistence type="predicted"/>
<evidence type="ECO:0000256" key="1">
    <source>
        <dbReference type="SAM" id="MobiDB-lite"/>
    </source>
</evidence>
<organism evidence="2 3">
    <name type="scientific">Eschrichtius robustus</name>
    <name type="common">California gray whale</name>
    <name type="synonym">Eschrichtius gibbosus</name>
    <dbReference type="NCBI Taxonomy" id="9764"/>
    <lineage>
        <taxon>Eukaryota</taxon>
        <taxon>Metazoa</taxon>
        <taxon>Chordata</taxon>
        <taxon>Craniata</taxon>
        <taxon>Vertebrata</taxon>
        <taxon>Euteleostomi</taxon>
        <taxon>Mammalia</taxon>
        <taxon>Eutheria</taxon>
        <taxon>Laurasiatheria</taxon>
        <taxon>Artiodactyla</taxon>
        <taxon>Whippomorpha</taxon>
        <taxon>Cetacea</taxon>
        <taxon>Mysticeti</taxon>
        <taxon>Eschrichtiidae</taxon>
        <taxon>Eschrichtius</taxon>
    </lineage>
</organism>
<gene>
    <name evidence="2" type="ORF">J1605_005396</name>
</gene>
<sequence length="169" mass="17287">MDTRAKFEVGRQAGSRRSRELAASQVGRRSTEWRAHLPGPPESVFSAGAGAAILDGGSAECESDDARAARGPVPWAGDAPNVTASRSLTRRGEEERTRRHSRTTGHRGGRAPSGPAKAALTERPRGCRAEGPGQAAVTPGGAGRAGALGPGVMAGEPSSRIPTQDSAGT</sequence>
<dbReference type="Proteomes" id="UP001159641">
    <property type="component" value="Unassembled WGS sequence"/>
</dbReference>
<accession>A0AB34H9I8</accession>
<keyword evidence="3" id="KW-1185">Reference proteome</keyword>
<evidence type="ECO:0000313" key="2">
    <source>
        <dbReference type="EMBL" id="KAJ8788097.1"/>
    </source>
</evidence>
<feature type="region of interest" description="Disordered" evidence="1">
    <location>
        <begin position="1"/>
        <end position="44"/>
    </location>
</feature>